<accession>A0A8J4H645</accession>
<protein>
    <recommendedName>
        <fullName evidence="4">DUF2953 domain-containing protein</fullName>
    </recommendedName>
</protein>
<keyword evidence="1" id="KW-0812">Transmembrane</keyword>
<sequence length="226" mass="25988">MVWAAYIVAILLVKILIFNSKVNISLHVERHGNNDRTLVMAWFLFGLIRYTYDVPTIKFKGLMQGAEVKVKEEQDVGASQQATDSQQRIDANTVLHFFERAKKLLDQTISLTGWVRQTLTHFRCTELRWKTSVGLDDAADTAITTGLIWGLKTSMLGMLFQFVRLDTRPQLDVLPAYHQQQFTIDLTATVQTKVWWLVVATIRLLRRMRKLGLNKKTVRQVLASRV</sequence>
<dbReference type="Proteomes" id="UP000677918">
    <property type="component" value="Unassembled WGS sequence"/>
</dbReference>
<name>A0A8J4H645_9BACL</name>
<keyword evidence="1" id="KW-1133">Transmembrane helix</keyword>
<dbReference type="EMBL" id="BOVK01000027">
    <property type="protein sequence ID" value="GIQ69383.1"/>
    <property type="molecule type" value="Genomic_DNA"/>
</dbReference>
<dbReference type="AlphaFoldDB" id="A0A8J4H645"/>
<evidence type="ECO:0008006" key="4">
    <source>
        <dbReference type="Google" id="ProtNLM"/>
    </source>
</evidence>
<reference evidence="2" key="1">
    <citation type="submission" date="2021-04" db="EMBL/GenBank/DDBJ databases">
        <title>Draft genome sequence of Xylanibacillus composti strain K13.</title>
        <authorList>
            <person name="Uke A."/>
            <person name="Chhe C."/>
            <person name="Baramee S."/>
            <person name="Kosugi A."/>
        </authorList>
    </citation>
    <scope>NUCLEOTIDE SEQUENCE</scope>
    <source>
        <strain evidence="2">K13</strain>
    </source>
</reference>
<proteinExistence type="predicted"/>
<feature type="transmembrane region" description="Helical" evidence="1">
    <location>
        <begin position="36"/>
        <end position="52"/>
    </location>
</feature>
<evidence type="ECO:0000256" key="1">
    <source>
        <dbReference type="SAM" id="Phobius"/>
    </source>
</evidence>
<dbReference type="Pfam" id="PF11167">
    <property type="entry name" value="DUF2953"/>
    <property type="match status" value="1"/>
</dbReference>
<gene>
    <name evidence="2" type="ORF">XYCOK13_22070</name>
</gene>
<evidence type="ECO:0000313" key="2">
    <source>
        <dbReference type="EMBL" id="GIQ69383.1"/>
    </source>
</evidence>
<keyword evidence="3" id="KW-1185">Reference proteome</keyword>
<organism evidence="2 3">
    <name type="scientific">Xylanibacillus composti</name>
    <dbReference type="NCBI Taxonomy" id="1572762"/>
    <lineage>
        <taxon>Bacteria</taxon>
        <taxon>Bacillati</taxon>
        <taxon>Bacillota</taxon>
        <taxon>Bacilli</taxon>
        <taxon>Bacillales</taxon>
        <taxon>Paenibacillaceae</taxon>
        <taxon>Xylanibacillus</taxon>
    </lineage>
</organism>
<evidence type="ECO:0000313" key="3">
    <source>
        <dbReference type="Proteomes" id="UP000677918"/>
    </source>
</evidence>
<feature type="transmembrane region" description="Helical" evidence="1">
    <location>
        <begin position="6"/>
        <end position="24"/>
    </location>
</feature>
<keyword evidence="1" id="KW-0472">Membrane</keyword>
<dbReference type="InterPro" id="IPR021338">
    <property type="entry name" value="DUF2953"/>
</dbReference>
<comment type="caution">
    <text evidence="2">The sequence shown here is derived from an EMBL/GenBank/DDBJ whole genome shotgun (WGS) entry which is preliminary data.</text>
</comment>